<dbReference type="EMBL" id="JAFBDR010000009">
    <property type="protein sequence ID" value="MBM7571434.1"/>
    <property type="molecule type" value="Genomic_DNA"/>
</dbReference>
<keyword evidence="2" id="KW-1185">Reference proteome</keyword>
<comment type="caution">
    <text evidence="1">The sequence shown here is derived from an EMBL/GenBank/DDBJ whole genome shotgun (WGS) entry which is preliminary data.</text>
</comment>
<evidence type="ECO:0000313" key="2">
    <source>
        <dbReference type="Proteomes" id="UP001296943"/>
    </source>
</evidence>
<evidence type="ECO:0008006" key="3">
    <source>
        <dbReference type="Google" id="ProtNLM"/>
    </source>
</evidence>
<proteinExistence type="predicted"/>
<gene>
    <name evidence="1" type="ORF">JOC48_001930</name>
</gene>
<reference evidence="1 2" key="1">
    <citation type="submission" date="2021-01" db="EMBL/GenBank/DDBJ databases">
        <title>Genomic Encyclopedia of Type Strains, Phase IV (KMG-IV): sequencing the most valuable type-strain genomes for metagenomic binning, comparative biology and taxonomic classification.</title>
        <authorList>
            <person name="Goeker M."/>
        </authorList>
    </citation>
    <scope>NUCLEOTIDE SEQUENCE [LARGE SCALE GENOMIC DNA]</scope>
    <source>
        <strain evidence="1 2">DSM 23711</strain>
    </source>
</reference>
<accession>A0ABS2MZV1</accession>
<evidence type="ECO:0000313" key="1">
    <source>
        <dbReference type="EMBL" id="MBM7571434.1"/>
    </source>
</evidence>
<sequence length="83" mass="9653">MYACPLCNGFISKKEKCPSCHHEMHNQGRVIDYMDDYIAYLDYDGTKLIDGVLDSTDQHTCLHLFRCSECEKDIHVQIQEILL</sequence>
<name>A0ABS2MZV1_9BACI</name>
<dbReference type="Proteomes" id="UP001296943">
    <property type="component" value="Unassembled WGS sequence"/>
</dbReference>
<protein>
    <recommendedName>
        <fullName evidence="3">C2H2-type domain-containing protein</fullName>
    </recommendedName>
</protein>
<organism evidence="1 2">
    <name type="scientific">Aquibacillus albus</name>
    <dbReference type="NCBI Taxonomy" id="1168171"/>
    <lineage>
        <taxon>Bacteria</taxon>
        <taxon>Bacillati</taxon>
        <taxon>Bacillota</taxon>
        <taxon>Bacilli</taxon>
        <taxon>Bacillales</taxon>
        <taxon>Bacillaceae</taxon>
        <taxon>Aquibacillus</taxon>
    </lineage>
</organism>